<organism evidence="1 2">
    <name type="scientific">Apiospora kogelbergensis</name>
    <dbReference type="NCBI Taxonomy" id="1337665"/>
    <lineage>
        <taxon>Eukaryota</taxon>
        <taxon>Fungi</taxon>
        <taxon>Dikarya</taxon>
        <taxon>Ascomycota</taxon>
        <taxon>Pezizomycotina</taxon>
        <taxon>Sordariomycetes</taxon>
        <taxon>Xylariomycetidae</taxon>
        <taxon>Amphisphaeriales</taxon>
        <taxon>Apiosporaceae</taxon>
        <taxon>Apiospora</taxon>
    </lineage>
</organism>
<dbReference type="Proteomes" id="UP001392437">
    <property type="component" value="Unassembled WGS sequence"/>
</dbReference>
<evidence type="ECO:0000313" key="2">
    <source>
        <dbReference type="Proteomes" id="UP001392437"/>
    </source>
</evidence>
<sequence>MPEDDAPAVALNTTVVAPGYELLQPFLPPQPLPLPPRDPVEMWAISGCLATARVLLEKTKQELPRVFDELIERCGNWLEATDFDDAGDPLNDRGRPGQQQFEILRDNYLEVSAHLNTSEYILSNLEEEQHVIDLWEAAFAWYEINQASRYIEALSRDIRRLSESKSFWLASYS</sequence>
<proteinExistence type="predicted"/>
<dbReference type="AlphaFoldDB" id="A0AAW0R466"/>
<keyword evidence="2" id="KW-1185">Reference proteome</keyword>
<gene>
    <name evidence="1" type="ORF">PG999_003614</name>
</gene>
<reference evidence="1 2" key="1">
    <citation type="submission" date="2023-01" db="EMBL/GenBank/DDBJ databases">
        <title>Analysis of 21 Apiospora genomes using comparative genomics revels a genus with tremendous synthesis potential of carbohydrate active enzymes and secondary metabolites.</title>
        <authorList>
            <person name="Sorensen T."/>
        </authorList>
    </citation>
    <scope>NUCLEOTIDE SEQUENCE [LARGE SCALE GENOMIC DNA]</scope>
    <source>
        <strain evidence="1 2">CBS 117206</strain>
    </source>
</reference>
<name>A0AAW0R466_9PEZI</name>
<protein>
    <submittedName>
        <fullName evidence="1">Uncharacterized protein</fullName>
    </submittedName>
</protein>
<dbReference type="EMBL" id="JAQQWP010000003">
    <property type="protein sequence ID" value="KAK8123696.1"/>
    <property type="molecule type" value="Genomic_DNA"/>
</dbReference>
<evidence type="ECO:0000313" key="1">
    <source>
        <dbReference type="EMBL" id="KAK8123696.1"/>
    </source>
</evidence>
<accession>A0AAW0R466</accession>
<comment type="caution">
    <text evidence="1">The sequence shown here is derived from an EMBL/GenBank/DDBJ whole genome shotgun (WGS) entry which is preliminary data.</text>
</comment>